<accession>A0A318CZB5</accession>
<dbReference type="AlphaFoldDB" id="A0A318CZB5"/>
<keyword evidence="2" id="KW-1185">Reference proteome</keyword>
<sequence>MLYLEHWKSLFFKKKMKIVIGRGWYYQDLKDKDFLVDSSFGLYFALCNRLVLSKLLVSSTVTVVLRVKTCLDAVLLWELNRSVMTILNLSSFDLKGFVFFYKR</sequence>
<evidence type="ECO:0000313" key="1">
    <source>
        <dbReference type="EMBL" id="PXF62320.1"/>
    </source>
</evidence>
<dbReference type="Proteomes" id="UP000247689">
    <property type="component" value="Unassembled WGS sequence"/>
</dbReference>
<evidence type="ECO:0000313" key="2">
    <source>
        <dbReference type="Proteomes" id="UP000247689"/>
    </source>
</evidence>
<dbReference type="EMBL" id="QICH01000064">
    <property type="protein sequence ID" value="PXF62320.1"/>
    <property type="molecule type" value="Genomic_DNA"/>
</dbReference>
<comment type="caution">
    <text evidence="1">The sequence shown here is derived from an EMBL/GenBank/DDBJ whole genome shotgun (WGS) entry which is preliminary data.</text>
</comment>
<reference evidence="1 2" key="1">
    <citation type="submission" date="2018-05" db="EMBL/GenBank/DDBJ databases">
        <title>Kangiella spongicola genome sequence.</title>
        <authorList>
            <person name="Maclea K.S."/>
            <person name="Goen A.E."/>
            <person name="Kelley C."/>
            <person name="Underriner A."/>
            <person name="Silverwood T."/>
            <person name="Trachtenberg A.M."/>
        </authorList>
    </citation>
    <scope>NUCLEOTIDE SEQUENCE [LARGE SCALE GENOMIC DNA]</scope>
    <source>
        <strain evidence="1 2">ATCC BAA-2076</strain>
    </source>
</reference>
<proteinExistence type="predicted"/>
<gene>
    <name evidence="1" type="ORF">DL796_12155</name>
</gene>
<organism evidence="1 2">
    <name type="scientific">Kangiella spongicola</name>
    <dbReference type="NCBI Taxonomy" id="796379"/>
    <lineage>
        <taxon>Bacteria</taxon>
        <taxon>Pseudomonadati</taxon>
        <taxon>Pseudomonadota</taxon>
        <taxon>Gammaproteobacteria</taxon>
        <taxon>Kangiellales</taxon>
        <taxon>Kangiellaceae</taxon>
        <taxon>Kangiella</taxon>
    </lineage>
</organism>
<protein>
    <submittedName>
        <fullName evidence="1">Uncharacterized protein</fullName>
    </submittedName>
</protein>
<name>A0A318CZB5_9GAMM</name>